<evidence type="ECO:0000313" key="5">
    <source>
        <dbReference type="Proteomes" id="UP001642409"/>
    </source>
</evidence>
<dbReference type="EMBL" id="CATOUU010000564">
    <property type="protein sequence ID" value="CAI9934382.1"/>
    <property type="molecule type" value="Genomic_DNA"/>
</dbReference>
<accession>A0AA86PEN4</accession>
<keyword evidence="5" id="KW-1185">Reference proteome</keyword>
<comment type="caution">
    <text evidence="1">The sequence shown here is derived from an EMBL/GenBank/DDBJ whole genome shotgun (WGS) entry which is preliminary data.</text>
</comment>
<protein>
    <submittedName>
        <fullName evidence="3">Hypothetical_protein</fullName>
    </submittedName>
</protein>
<evidence type="ECO:0000313" key="2">
    <source>
        <dbReference type="EMBL" id="CAI9940826.1"/>
    </source>
</evidence>
<evidence type="ECO:0000313" key="3">
    <source>
        <dbReference type="EMBL" id="CAL6017124.1"/>
    </source>
</evidence>
<dbReference type="Proteomes" id="UP001642409">
    <property type="component" value="Unassembled WGS sequence"/>
</dbReference>
<organism evidence="1">
    <name type="scientific">Hexamita inflata</name>
    <dbReference type="NCBI Taxonomy" id="28002"/>
    <lineage>
        <taxon>Eukaryota</taxon>
        <taxon>Metamonada</taxon>
        <taxon>Diplomonadida</taxon>
        <taxon>Hexamitidae</taxon>
        <taxon>Hexamitinae</taxon>
        <taxon>Hexamita</taxon>
    </lineage>
</organism>
<gene>
    <name evidence="1" type="ORF">HINF_LOCUS22027</name>
    <name evidence="3" type="ORF">HINF_LOCUS25842</name>
    <name evidence="4" type="ORF">HINF_LOCUS28125</name>
    <name evidence="2" type="ORF">HINF_LOCUS28471</name>
</gene>
<evidence type="ECO:0000313" key="4">
    <source>
        <dbReference type="EMBL" id="CAL6021341.1"/>
    </source>
</evidence>
<sequence>MLPCRIIEHKLFRSINHMGFYAIENNCIVVYYYINSQKIEYFFNIDDLDKQMTKYDKCILLDPKSGLKMIVNPFRKGEEDSLKLKIYDSCEYFNYEANGSVMYSEIIQNNVENTPSSFKVGRTLKYFEE</sequence>
<dbReference type="EMBL" id="CAXDID020000077">
    <property type="protein sequence ID" value="CAL6017124.1"/>
    <property type="molecule type" value="Genomic_DNA"/>
</dbReference>
<dbReference type="EMBL" id="CATOUU010000681">
    <property type="protein sequence ID" value="CAI9940826.1"/>
    <property type="molecule type" value="Genomic_DNA"/>
</dbReference>
<evidence type="ECO:0000313" key="1">
    <source>
        <dbReference type="EMBL" id="CAI9934382.1"/>
    </source>
</evidence>
<name>A0AA86PEN4_9EUKA</name>
<dbReference type="AlphaFoldDB" id="A0AA86PEN4"/>
<reference evidence="3 5" key="2">
    <citation type="submission" date="2024-07" db="EMBL/GenBank/DDBJ databases">
        <authorList>
            <person name="Akdeniz Z."/>
        </authorList>
    </citation>
    <scope>NUCLEOTIDE SEQUENCE [LARGE SCALE GENOMIC DNA]</scope>
</reference>
<proteinExistence type="predicted"/>
<reference evidence="1" key="1">
    <citation type="submission" date="2023-06" db="EMBL/GenBank/DDBJ databases">
        <authorList>
            <person name="Kurt Z."/>
        </authorList>
    </citation>
    <scope>NUCLEOTIDE SEQUENCE</scope>
</reference>
<dbReference type="EMBL" id="CAXDID020000088">
    <property type="protein sequence ID" value="CAL6021341.1"/>
    <property type="molecule type" value="Genomic_DNA"/>
</dbReference>